<accession>A0A6B9ZBH3</accession>
<gene>
    <name evidence="2" type="ORF">GWR21_04250</name>
</gene>
<dbReference type="KEGG" id="chih:GWR21_04250"/>
<dbReference type="PANTHER" id="PTHR44013:SF1">
    <property type="entry name" value="ZINC-TYPE ALCOHOL DEHYDROGENASE-LIKE PROTEIN C16A3.02C"/>
    <property type="match status" value="1"/>
</dbReference>
<dbReference type="AlphaFoldDB" id="A0A6B9ZBH3"/>
<reference evidence="2 3" key="1">
    <citation type="submission" date="2020-01" db="EMBL/GenBank/DDBJ databases">
        <title>Complete genome sequence of Chitinophaga sp. H33E-04 isolated from quinoa roots.</title>
        <authorList>
            <person name="Weon H.-Y."/>
            <person name="Lee S.A."/>
        </authorList>
    </citation>
    <scope>NUCLEOTIDE SEQUENCE [LARGE SCALE GENOMIC DNA]</scope>
    <source>
        <strain evidence="2 3">H33E-04</strain>
    </source>
</reference>
<evidence type="ECO:0000313" key="2">
    <source>
        <dbReference type="EMBL" id="QHS58841.1"/>
    </source>
</evidence>
<evidence type="ECO:0000259" key="1">
    <source>
        <dbReference type="SMART" id="SM00829"/>
    </source>
</evidence>
<sequence>MKAVILVEQGSVGNLIQVELPIPTLLADEVLIKVRAIAINPADTYIRKQRTLDYVFNGERPRILGWDISGTIVRVGENTIGFKVSDDVFGLIKYPGRFYPGHAKGYAEYIAAPASDITFKPANISHEEAAAATLAALAAWQSLAKAQIKQGDRLFITAGAGGVGHYAIQIAKYLGAHVIAQSSLEKKDFVLGMGADEHVDYEHQQFITMLEPVDLVLELLRGNHIERSLRIIKPGGTLISLCNYIKGTICEEIARERKVFAWYHAVKSDGSDMEAIAGLLSKGVIRSFVSRTYRLDQIREAHIEMEKDHTKGKIIISLI</sequence>
<dbReference type="Gene3D" id="3.90.180.10">
    <property type="entry name" value="Medium-chain alcohol dehydrogenases, catalytic domain"/>
    <property type="match status" value="1"/>
</dbReference>
<dbReference type="InterPro" id="IPR013154">
    <property type="entry name" value="ADH-like_N"/>
</dbReference>
<proteinExistence type="predicted"/>
<dbReference type="PANTHER" id="PTHR44013">
    <property type="entry name" value="ZINC-TYPE ALCOHOL DEHYDROGENASE-LIKE PROTEIN C16A3.02C"/>
    <property type="match status" value="1"/>
</dbReference>
<dbReference type="Gene3D" id="3.40.50.720">
    <property type="entry name" value="NAD(P)-binding Rossmann-like Domain"/>
    <property type="match status" value="1"/>
</dbReference>
<dbReference type="InterPro" id="IPR036291">
    <property type="entry name" value="NAD(P)-bd_dom_sf"/>
</dbReference>
<dbReference type="Pfam" id="PF13602">
    <property type="entry name" value="ADH_zinc_N_2"/>
    <property type="match status" value="1"/>
</dbReference>
<evidence type="ECO:0000313" key="3">
    <source>
        <dbReference type="Proteomes" id="UP000476411"/>
    </source>
</evidence>
<dbReference type="InterPro" id="IPR011032">
    <property type="entry name" value="GroES-like_sf"/>
</dbReference>
<organism evidence="2 3">
    <name type="scientific">Chitinophaga agri</name>
    <dbReference type="NCBI Taxonomy" id="2703787"/>
    <lineage>
        <taxon>Bacteria</taxon>
        <taxon>Pseudomonadati</taxon>
        <taxon>Bacteroidota</taxon>
        <taxon>Chitinophagia</taxon>
        <taxon>Chitinophagales</taxon>
        <taxon>Chitinophagaceae</taxon>
        <taxon>Chitinophaga</taxon>
    </lineage>
</organism>
<dbReference type="Pfam" id="PF08240">
    <property type="entry name" value="ADH_N"/>
    <property type="match status" value="1"/>
</dbReference>
<dbReference type="SMART" id="SM00829">
    <property type="entry name" value="PKS_ER"/>
    <property type="match status" value="1"/>
</dbReference>
<dbReference type="SUPFAM" id="SSF50129">
    <property type="entry name" value="GroES-like"/>
    <property type="match status" value="1"/>
</dbReference>
<dbReference type="EMBL" id="CP048113">
    <property type="protein sequence ID" value="QHS58841.1"/>
    <property type="molecule type" value="Genomic_DNA"/>
</dbReference>
<dbReference type="SUPFAM" id="SSF51735">
    <property type="entry name" value="NAD(P)-binding Rossmann-fold domains"/>
    <property type="match status" value="1"/>
</dbReference>
<protein>
    <submittedName>
        <fullName evidence="2">NADP-dependent oxidoreductase</fullName>
    </submittedName>
</protein>
<name>A0A6B9ZBH3_9BACT</name>
<keyword evidence="3" id="KW-1185">Reference proteome</keyword>
<feature type="domain" description="Enoyl reductase (ER)" evidence="1">
    <location>
        <begin position="10"/>
        <end position="316"/>
    </location>
</feature>
<dbReference type="Proteomes" id="UP000476411">
    <property type="component" value="Chromosome"/>
</dbReference>
<dbReference type="RefSeq" id="WP_162330544.1">
    <property type="nucleotide sequence ID" value="NZ_CP048113.1"/>
</dbReference>
<dbReference type="InterPro" id="IPR052733">
    <property type="entry name" value="Chloroplast_QOR"/>
</dbReference>
<dbReference type="GO" id="GO:0016491">
    <property type="term" value="F:oxidoreductase activity"/>
    <property type="evidence" value="ECO:0007669"/>
    <property type="project" value="InterPro"/>
</dbReference>
<dbReference type="CDD" id="cd05289">
    <property type="entry name" value="MDR_like_2"/>
    <property type="match status" value="1"/>
</dbReference>
<dbReference type="InterPro" id="IPR020843">
    <property type="entry name" value="ER"/>
</dbReference>